<sequence length="61" mass="6984">REAIIRAFADLVTRGVATDYDLLRAEMEDLLVTCVDFKPTFPIKKALNELAVLIEPQHRQE</sequence>
<dbReference type="EMBL" id="UINC01197957">
    <property type="protein sequence ID" value="SVE15701.1"/>
    <property type="molecule type" value="Genomic_DNA"/>
</dbReference>
<feature type="non-terminal residue" evidence="1">
    <location>
        <position position="1"/>
    </location>
</feature>
<protein>
    <submittedName>
        <fullName evidence="1">Uncharacterized protein</fullName>
    </submittedName>
</protein>
<accession>A0A383B761</accession>
<gene>
    <name evidence="1" type="ORF">METZ01_LOCUS468555</name>
</gene>
<dbReference type="AlphaFoldDB" id="A0A383B761"/>
<organism evidence="1">
    <name type="scientific">marine metagenome</name>
    <dbReference type="NCBI Taxonomy" id="408172"/>
    <lineage>
        <taxon>unclassified sequences</taxon>
        <taxon>metagenomes</taxon>
        <taxon>ecological metagenomes</taxon>
    </lineage>
</organism>
<proteinExistence type="predicted"/>
<reference evidence="1" key="1">
    <citation type="submission" date="2018-05" db="EMBL/GenBank/DDBJ databases">
        <authorList>
            <person name="Lanie J.A."/>
            <person name="Ng W.-L."/>
            <person name="Kazmierczak K.M."/>
            <person name="Andrzejewski T.M."/>
            <person name="Davidsen T.M."/>
            <person name="Wayne K.J."/>
            <person name="Tettelin H."/>
            <person name="Glass J.I."/>
            <person name="Rusch D."/>
            <person name="Podicherti R."/>
            <person name="Tsui H.-C.T."/>
            <person name="Winkler M.E."/>
        </authorList>
    </citation>
    <scope>NUCLEOTIDE SEQUENCE</scope>
</reference>
<name>A0A383B761_9ZZZZ</name>
<evidence type="ECO:0000313" key="1">
    <source>
        <dbReference type="EMBL" id="SVE15701.1"/>
    </source>
</evidence>